<keyword evidence="2" id="KW-0812">Transmembrane</keyword>
<evidence type="ECO:0000313" key="3">
    <source>
        <dbReference type="EMBL" id="MBA8951990.1"/>
    </source>
</evidence>
<sequence>MNNDGSTSAESTTPPVGQPASDPRLIVAYDEALRVLTLQINTLDSLRTRATLLTAGAALVTSLFGGFALQRHQDLGWWAAVGMVALAVVLVSALAIVAPRRGWDFVVQPGVLLQAIDDGRDVDALYRTLIQDFGAWARANQFKIRRLQWWLVVGMVFMFVELLAWVGQFWTLTRA</sequence>
<name>A0A7W3LPV8_ACTNM</name>
<dbReference type="Proteomes" id="UP000572680">
    <property type="component" value="Unassembled WGS sequence"/>
</dbReference>
<keyword evidence="2" id="KW-1133">Transmembrane helix</keyword>
<feature type="transmembrane region" description="Helical" evidence="2">
    <location>
        <begin position="75"/>
        <end position="98"/>
    </location>
</feature>
<comment type="caution">
    <text evidence="3">The sequence shown here is derived from an EMBL/GenBank/DDBJ whole genome shotgun (WGS) entry which is preliminary data.</text>
</comment>
<feature type="transmembrane region" description="Helical" evidence="2">
    <location>
        <begin position="149"/>
        <end position="170"/>
    </location>
</feature>
<gene>
    <name evidence="3" type="ORF">HNR61_003630</name>
</gene>
<feature type="region of interest" description="Disordered" evidence="1">
    <location>
        <begin position="1"/>
        <end position="22"/>
    </location>
</feature>
<accession>A0A7W3LPV8</accession>
<dbReference type="EMBL" id="JACJIA010000004">
    <property type="protein sequence ID" value="MBA8951990.1"/>
    <property type="molecule type" value="Genomic_DNA"/>
</dbReference>
<dbReference type="RefSeq" id="WP_182844281.1">
    <property type="nucleotide sequence ID" value="NZ_BAAALP010000014.1"/>
</dbReference>
<protein>
    <submittedName>
        <fullName evidence="3">Uncharacterized protein</fullName>
    </submittedName>
</protein>
<reference evidence="3 4" key="1">
    <citation type="submission" date="2020-08" db="EMBL/GenBank/DDBJ databases">
        <title>Genomic Encyclopedia of Type Strains, Phase IV (KMG-IV): sequencing the most valuable type-strain genomes for metagenomic binning, comparative biology and taxonomic classification.</title>
        <authorList>
            <person name="Goeker M."/>
        </authorList>
    </citation>
    <scope>NUCLEOTIDE SEQUENCE [LARGE SCALE GENOMIC DNA]</scope>
    <source>
        <strain evidence="3 4">DSM 44197</strain>
    </source>
</reference>
<evidence type="ECO:0000256" key="2">
    <source>
        <dbReference type="SAM" id="Phobius"/>
    </source>
</evidence>
<keyword evidence="4" id="KW-1185">Reference proteome</keyword>
<keyword evidence="2" id="KW-0472">Membrane</keyword>
<feature type="transmembrane region" description="Helical" evidence="2">
    <location>
        <begin position="50"/>
        <end position="69"/>
    </location>
</feature>
<proteinExistence type="predicted"/>
<dbReference type="AlphaFoldDB" id="A0A7W3LPV8"/>
<feature type="compositionally biased region" description="Polar residues" evidence="1">
    <location>
        <begin position="1"/>
        <end position="15"/>
    </location>
</feature>
<evidence type="ECO:0000256" key="1">
    <source>
        <dbReference type="SAM" id="MobiDB-lite"/>
    </source>
</evidence>
<evidence type="ECO:0000313" key="4">
    <source>
        <dbReference type="Proteomes" id="UP000572680"/>
    </source>
</evidence>
<organism evidence="3 4">
    <name type="scientific">Actinomadura namibiensis</name>
    <dbReference type="NCBI Taxonomy" id="182080"/>
    <lineage>
        <taxon>Bacteria</taxon>
        <taxon>Bacillati</taxon>
        <taxon>Actinomycetota</taxon>
        <taxon>Actinomycetes</taxon>
        <taxon>Streptosporangiales</taxon>
        <taxon>Thermomonosporaceae</taxon>
        <taxon>Actinomadura</taxon>
    </lineage>
</organism>